<dbReference type="GO" id="GO:0016491">
    <property type="term" value="F:oxidoreductase activity"/>
    <property type="evidence" value="ECO:0007669"/>
    <property type="project" value="UniProtKB-KW"/>
</dbReference>
<evidence type="ECO:0000313" key="4">
    <source>
        <dbReference type="EMBL" id="MFB9762025.1"/>
    </source>
</evidence>
<comment type="similarity">
    <text evidence="1">Belongs to the nitroreductase family.</text>
</comment>
<dbReference type="PANTHER" id="PTHR43673">
    <property type="entry name" value="NAD(P)H NITROREDUCTASE YDGI-RELATED"/>
    <property type="match status" value="1"/>
</dbReference>
<dbReference type="Pfam" id="PF00881">
    <property type="entry name" value="Nitroreductase"/>
    <property type="match status" value="1"/>
</dbReference>
<accession>A0ABV5WN65</accession>
<reference evidence="4 5" key="1">
    <citation type="submission" date="2024-09" db="EMBL/GenBank/DDBJ databases">
        <authorList>
            <person name="Sun Q."/>
            <person name="Mori K."/>
        </authorList>
    </citation>
    <scope>NUCLEOTIDE SEQUENCE [LARGE SCALE GENOMIC DNA]</scope>
    <source>
        <strain evidence="4 5">JCM 11201</strain>
    </source>
</reference>
<dbReference type="PANTHER" id="PTHR43673:SF3">
    <property type="entry name" value="NAD(P)H NITROREDUCTASE YODC-RELATED"/>
    <property type="match status" value="1"/>
</dbReference>
<gene>
    <name evidence="4" type="ORF">ACFFMS_27750</name>
</gene>
<comment type="caution">
    <text evidence="4">The sequence shown here is derived from an EMBL/GenBank/DDBJ whole genome shotgun (WGS) entry which is preliminary data.</text>
</comment>
<dbReference type="CDD" id="cd02137">
    <property type="entry name" value="MhqN-like"/>
    <property type="match status" value="1"/>
</dbReference>
<dbReference type="Proteomes" id="UP001589609">
    <property type="component" value="Unassembled WGS sequence"/>
</dbReference>
<feature type="domain" description="Nitroreductase" evidence="3">
    <location>
        <begin position="9"/>
        <end position="181"/>
    </location>
</feature>
<organism evidence="4 5">
    <name type="scientific">Ectobacillus funiculus</name>
    <dbReference type="NCBI Taxonomy" id="137993"/>
    <lineage>
        <taxon>Bacteria</taxon>
        <taxon>Bacillati</taxon>
        <taxon>Bacillota</taxon>
        <taxon>Bacilli</taxon>
        <taxon>Bacillales</taxon>
        <taxon>Bacillaceae</taxon>
        <taxon>Ectobacillus</taxon>
    </lineage>
</organism>
<name>A0ABV5WN65_9BACI</name>
<dbReference type="InterPro" id="IPR000415">
    <property type="entry name" value="Nitroreductase-like"/>
</dbReference>
<dbReference type="Gene3D" id="3.40.109.10">
    <property type="entry name" value="NADH Oxidase"/>
    <property type="match status" value="1"/>
</dbReference>
<dbReference type="EC" id="1.7.1.-" evidence="4"/>
<evidence type="ECO:0000313" key="5">
    <source>
        <dbReference type="Proteomes" id="UP001589609"/>
    </source>
</evidence>
<evidence type="ECO:0000256" key="2">
    <source>
        <dbReference type="ARBA" id="ARBA00023002"/>
    </source>
</evidence>
<dbReference type="InterPro" id="IPR029479">
    <property type="entry name" value="Nitroreductase"/>
</dbReference>
<keyword evidence="2 4" id="KW-0560">Oxidoreductase</keyword>
<dbReference type="SUPFAM" id="SSF55469">
    <property type="entry name" value="FMN-dependent nitroreductase-like"/>
    <property type="match status" value="1"/>
</dbReference>
<keyword evidence="5" id="KW-1185">Reference proteome</keyword>
<dbReference type="RefSeq" id="WP_379952054.1">
    <property type="nucleotide sequence ID" value="NZ_JBHMAF010000196.1"/>
</dbReference>
<evidence type="ECO:0000256" key="1">
    <source>
        <dbReference type="ARBA" id="ARBA00007118"/>
    </source>
</evidence>
<proteinExistence type="inferred from homology"/>
<evidence type="ECO:0000259" key="3">
    <source>
        <dbReference type="Pfam" id="PF00881"/>
    </source>
</evidence>
<protein>
    <submittedName>
        <fullName evidence="4">Nitroreductase family protein</fullName>
        <ecNumber evidence="4">1.7.1.-</ecNumber>
    </submittedName>
</protein>
<sequence>MADFFTVLEERTSTRAYNPEKEITKEELTELLNAAGKAPSAWNLQHWKFLVFHGKDVQQRLLSIAYGQQQVVDASAVIAVLGDLEADQNVDDVFGPLVKEGYMTQEAFDRLAQNVTSAHNNAQYSRDAAVCNASLAAMQFMLAAKAKGWDTCPIGGYNAKALVEEFQVSERYLPIMLITLGEASVKGHPSSRMDISRTTEWM</sequence>
<dbReference type="EMBL" id="JBHMAF010000196">
    <property type="protein sequence ID" value="MFB9762025.1"/>
    <property type="molecule type" value="Genomic_DNA"/>
</dbReference>